<reference evidence="3" key="1">
    <citation type="submission" date="2014-09" db="EMBL/GenBank/DDBJ databases">
        <authorList>
            <person name="Magalhaes I.L.F."/>
            <person name="Oliveira U."/>
            <person name="Santos F.R."/>
            <person name="Vidigal T.H.D.A."/>
            <person name="Brescovit A.D."/>
            <person name="Santos A.J."/>
        </authorList>
    </citation>
    <scope>NUCLEOTIDE SEQUENCE</scope>
    <source>
        <tissue evidence="3">Shoot tissue taken approximately 20 cm above the soil surface</tissue>
    </source>
</reference>
<dbReference type="InterPro" id="IPR044587">
    <property type="entry name" value="HSP21-like"/>
</dbReference>
<dbReference type="Pfam" id="PF00011">
    <property type="entry name" value="HSP20"/>
    <property type="match status" value="1"/>
</dbReference>
<proteinExistence type="predicted"/>
<evidence type="ECO:0000259" key="2">
    <source>
        <dbReference type="Pfam" id="PF00011"/>
    </source>
</evidence>
<evidence type="ECO:0000256" key="1">
    <source>
        <dbReference type="ARBA" id="ARBA00023016"/>
    </source>
</evidence>
<dbReference type="InterPro" id="IPR008978">
    <property type="entry name" value="HSP20-like_chaperone"/>
</dbReference>
<evidence type="ECO:0000313" key="3">
    <source>
        <dbReference type="EMBL" id="JAD37814.1"/>
    </source>
</evidence>
<dbReference type="InterPro" id="IPR002068">
    <property type="entry name" value="A-crystallin/Hsp20_dom"/>
</dbReference>
<dbReference type="GO" id="GO:0009408">
    <property type="term" value="P:response to heat"/>
    <property type="evidence" value="ECO:0007669"/>
    <property type="project" value="InterPro"/>
</dbReference>
<feature type="domain" description="SHSP" evidence="2">
    <location>
        <begin position="80"/>
        <end position="173"/>
    </location>
</feature>
<dbReference type="SUPFAM" id="SSF49764">
    <property type="entry name" value="HSP20-like chaperones"/>
    <property type="match status" value="1"/>
</dbReference>
<sequence>MSTVTSQTLLSRPARSSAGASLGFLKPAVVALPCAPAGKNRARSLCYSVDRKSIDHPYDISPVALVHPNMPPTSTPRWEIKEDGKNVKLTFFNMPEAATTGDFQVAVEDDVLVIRTKPKAPPVVQQGEPGGDVSFHVRLLIPKGYDRESVRAELQLRALVVTIPKGNPAFTKEVTIEGK</sequence>
<dbReference type="Gene3D" id="2.60.40.790">
    <property type="match status" value="1"/>
</dbReference>
<reference evidence="3" key="2">
    <citation type="journal article" date="2015" name="Data Brief">
        <title>Shoot transcriptome of the giant reed, Arundo donax.</title>
        <authorList>
            <person name="Barrero R.A."/>
            <person name="Guerrero F.D."/>
            <person name="Moolhuijzen P."/>
            <person name="Goolsby J.A."/>
            <person name="Tidwell J."/>
            <person name="Bellgard S.E."/>
            <person name="Bellgard M.I."/>
        </authorList>
    </citation>
    <scope>NUCLEOTIDE SEQUENCE</scope>
    <source>
        <tissue evidence="3">Shoot tissue taken approximately 20 cm above the soil surface</tissue>
    </source>
</reference>
<dbReference type="CDD" id="cd00298">
    <property type="entry name" value="ACD_sHsps_p23-like"/>
    <property type="match status" value="1"/>
</dbReference>
<keyword evidence="1" id="KW-0346">Stress response</keyword>
<name>A0A0A8ZEG9_ARUDO</name>
<dbReference type="PANTHER" id="PTHR46733">
    <property type="entry name" value="26.5 KDA HEAT SHOCK PROTEIN, MITOCHONDRIAL"/>
    <property type="match status" value="1"/>
</dbReference>
<accession>A0A0A8ZEG9</accession>
<dbReference type="AlphaFoldDB" id="A0A0A8ZEG9"/>
<organism evidence="3">
    <name type="scientific">Arundo donax</name>
    <name type="common">Giant reed</name>
    <name type="synonym">Donax arundinaceus</name>
    <dbReference type="NCBI Taxonomy" id="35708"/>
    <lineage>
        <taxon>Eukaryota</taxon>
        <taxon>Viridiplantae</taxon>
        <taxon>Streptophyta</taxon>
        <taxon>Embryophyta</taxon>
        <taxon>Tracheophyta</taxon>
        <taxon>Spermatophyta</taxon>
        <taxon>Magnoliopsida</taxon>
        <taxon>Liliopsida</taxon>
        <taxon>Poales</taxon>
        <taxon>Poaceae</taxon>
        <taxon>PACMAD clade</taxon>
        <taxon>Arundinoideae</taxon>
        <taxon>Arundineae</taxon>
        <taxon>Arundo</taxon>
    </lineage>
</organism>
<protein>
    <recommendedName>
        <fullName evidence="2">SHSP domain-containing protein</fullName>
    </recommendedName>
</protein>
<dbReference type="PANTHER" id="PTHR46733:SF8">
    <property type="entry name" value="HSP20_ALPHA CRYSTALLIN FAMILY PROTEIN"/>
    <property type="match status" value="1"/>
</dbReference>
<dbReference type="EMBL" id="GBRH01260081">
    <property type="protein sequence ID" value="JAD37814.1"/>
    <property type="molecule type" value="Transcribed_RNA"/>
</dbReference>